<dbReference type="Pfam" id="PF01966">
    <property type="entry name" value="HD"/>
    <property type="match status" value="1"/>
</dbReference>
<feature type="domain" description="HD Cas3-type" evidence="4">
    <location>
        <begin position="33"/>
        <end position="185"/>
    </location>
</feature>
<dbReference type="PROSITE" id="PS51643">
    <property type="entry name" value="HD_CAS3"/>
    <property type="match status" value="1"/>
</dbReference>
<keyword evidence="3" id="KW-0051">Antiviral defense</keyword>
<proteinExistence type="predicted"/>
<dbReference type="InterPro" id="IPR006483">
    <property type="entry name" value="CRISPR-assoc_Cas3_HD"/>
</dbReference>
<sequence length="220" mass="24730">MTPCAFFVDGECIESMEAHIRKGLGLIEELYLKRNYGVLLGRAVGVEPETAGNLLRKAYILHDIGKCLEKFQERRAKFGFHWFYSYLVARQVLSKFGDAGEIASVAILLHHHDWVLTRIPPKPENPRLHEECVSLIESMIEEKIPRSIQWVEPSLAYSEAEKTFRKNVRGVYTFLLPIVVADNYAAACNRGGKGSTLGKEILETLKVRGWDLAGCLPGGL</sequence>
<reference evidence="5 6" key="1">
    <citation type="submission" date="2014-01" db="EMBL/GenBank/DDBJ databases">
        <title>Genome sequencing of Thermococcus guaymasensis.</title>
        <authorList>
            <person name="Zhang X."/>
            <person name="Alvare G."/>
            <person name="Fristensky B."/>
            <person name="Chen L."/>
            <person name="Suen T."/>
            <person name="Chen Q."/>
            <person name="Ma K."/>
        </authorList>
    </citation>
    <scope>NUCLEOTIDE SEQUENCE [LARGE SCALE GENOMIC DNA]</scope>
    <source>
        <strain evidence="5 6">DSM 11113</strain>
    </source>
</reference>
<keyword evidence="6" id="KW-1185">Reference proteome</keyword>
<dbReference type="SUPFAM" id="SSF109604">
    <property type="entry name" value="HD-domain/PDEase-like"/>
    <property type="match status" value="1"/>
</dbReference>
<dbReference type="PATRIC" id="fig|1432656.3.peg.2000"/>
<dbReference type="STRING" id="1432656.X802_10225"/>
<dbReference type="OrthoDB" id="38882at2157"/>
<dbReference type="Gene3D" id="1.10.3210.30">
    <property type="match status" value="1"/>
</dbReference>
<name>A0A0X1KMM4_9EURY</name>
<evidence type="ECO:0000256" key="1">
    <source>
        <dbReference type="ARBA" id="ARBA00022723"/>
    </source>
</evidence>
<keyword evidence="2 5" id="KW-0378">Hydrolase</keyword>
<organism evidence="5 6">
    <name type="scientific">Thermococcus guaymasensis DSM 11113</name>
    <dbReference type="NCBI Taxonomy" id="1432656"/>
    <lineage>
        <taxon>Archaea</taxon>
        <taxon>Methanobacteriati</taxon>
        <taxon>Methanobacteriota</taxon>
        <taxon>Thermococci</taxon>
        <taxon>Thermococcales</taxon>
        <taxon>Thermococcaceae</taxon>
        <taxon>Thermococcus</taxon>
    </lineage>
</organism>
<dbReference type="InterPro" id="IPR006674">
    <property type="entry name" value="HD_domain"/>
</dbReference>
<dbReference type="GO" id="GO:0046872">
    <property type="term" value="F:metal ion binding"/>
    <property type="evidence" value="ECO:0007669"/>
    <property type="project" value="UniProtKB-KW"/>
</dbReference>
<dbReference type="CDD" id="cd10013">
    <property type="entry name" value="Cas3''_I"/>
    <property type="match status" value="1"/>
</dbReference>
<dbReference type="InterPro" id="IPR038257">
    <property type="entry name" value="CRISPR-assoc_Cas3_HD_sf"/>
</dbReference>
<dbReference type="EMBL" id="CP007140">
    <property type="protein sequence ID" value="AJC72485.1"/>
    <property type="molecule type" value="Genomic_DNA"/>
</dbReference>
<evidence type="ECO:0000256" key="3">
    <source>
        <dbReference type="ARBA" id="ARBA00023118"/>
    </source>
</evidence>
<dbReference type="Proteomes" id="UP000062043">
    <property type="component" value="Chromosome"/>
</dbReference>
<dbReference type="GO" id="GO:0016787">
    <property type="term" value="F:hydrolase activity"/>
    <property type="evidence" value="ECO:0007669"/>
    <property type="project" value="UniProtKB-KW"/>
</dbReference>
<accession>A0A0X1KMM4</accession>
<evidence type="ECO:0000259" key="4">
    <source>
        <dbReference type="PROSITE" id="PS51643"/>
    </source>
</evidence>
<dbReference type="GO" id="GO:0051607">
    <property type="term" value="P:defense response to virus"/>
    <property type="evidence" value="ECO:0007669"/>
    <property type="project" value="UniProtKB-KW"/>
</dbReference>
<gene>
    <name evidence="5" type="ORF">X802_10225</name>
</gene>
<evidence type="ECO:0000313" key="5">
    <source>
        <dbReference type="EMBL" id="AJC72485.1"/>
    </source>
</evidence>
<evidence type="ECO:0000256" key="2">
    <source>
        <dbReference type="ARBA" id="ARBA00022801"/>
    </source>
</evidence>
<keyword evidence="1" id="KW-0479">Metal-binding</keyword>
<evidence type="ECO:0000313" key="6">
    <source>
        <dbReference type="Proteomes" id="UP000062043"/>
    </source>
</evidence>
<dbReference type="AlphaFoldDB" id="A0A0X1KMM4"/>
<dbReference type="KEGG" id="tgy:X802_10225"/>
<protein>
    <submittedName>
        <fullName evidence="5">Hydrolase</fullName>
    </submittedName>
</protein>